<comment type="subcellular location">
    <subcellularLocation>
        <location evidence="3">Endoplasmic reticulum membrane</location>
        <topology evidence="3">Multi-pass membrane protein</topology>
    </subcellularLocation>
    <subcellularLocation>
        <location evidence="2">Mitochondrion outer membrane</location>
    </subcellularLocation>
</comment>
<comment type="similarity">
    <text evidence="4">Belongs to the MAPEG family.</text>
</comment>
<dbReference type="SUPFAM" id="SSF161084">
    <property type="entry name" value="MAPEG domain-like"/>
    <property type="match status" value="1"/>
</dbReference>
<evidence type="ECO:0000256" key="14">
    <source>
        <dbReference type="ARBA" id="ARBA00038540"/>
    </source>
</evidence>
<dbReference type="AlphaFoldDB" id="A0A2C9MDF3"/>
<feature type="transmembrane region" description="Helical" evidence="17">
    <location>
        <begin position="75"/>
        <end position="93"/>
    </location>
</feature>
<organism evidence="18 19">
    <name type="scientific">Glossina brevipalpis</name>
    <dbReference type="NCBI Taxonomy" id="37001"/>
    <lineage>
        <taxon>Eukaryota</taxon>
        <taxon>Metazoa</taxon>
        <taxon>Ecdysozoa</taxon>
        <taxon>Arthropoda</taxon>
        <taxon>Hexapoda</taxon>
        <taxon>Insecta</taxon>
        <taxon>Pterygota</taxon>
        <taxon>Neoptera</taxon>
        <taxon>Endopterygota</taxon>
        <taxon>Diptera</taxon>
        <taxon>Brachycera</taxon>
        <taxon>Muscomorpha</taxon>
        <taxon>Hippoboscoidea</taxon>
        <taxon>Glossinidae</taxon>
        <taxon>Glossina</taxon>
    </lineage>
</organism>
<evidence type="ECO:0000256" key="2">
    <source>
        <dbReference type="ARBA" id="ARBA00004294"/>
    </source>
</evidence>
<name>A0A2C9MDF3_9MUSC</name>
<dbReference type="PANTHER" id="PTHR10689">
    <property type="entry name" value="MICROSOMAL GLUTATHIONE S-TRANSFERASE 1"/>
    <property type="match status" value="1"/>
</dbReference>
<keyword evidence="10 17" id="KW-1133">Transmembrane helix</keyword>
<evidence type="ECO:0000256" key="5">
    <source>
        <dbReference type="ARBA" id="ARBA00012452"/>
    </source>
</evidence>
<evidence type="ECO:0000256" key="1">
    <source>
        <dbReference type="ARBA" id="ARBA00003701"/>
    </source>
</evidence>
<reference evidence="18" key="2">
    <citation type="submission" date="2020-05" db="UniProtKB">
        <authorList>
            <consortium name="EnsemblMetazoa"/>
        </authorList>
    </citation>
    <scope>IDENTIFICATION</scope>
    <source>
        <strain evidence="18">IAEA</strain>
    </source>
</reference>
<keyword evidence="6" id="KW-0808">Transferase</keyword>
<feature type="transmembrane region" description="Helical" evidence="17">
    <location>
        <begin position="20"/>
        <end position="39"/>
    </location>
</feature>
<dbReference type="EC" id="2.5.1.18" evidence="5"/>
<dbReference type="VEuPathDB" id="VectorBase:GBRI045720"/>
<dbReference type="InterPro" id="IPR001129">
    <property type="entry name" value="Membr-assoc_MAPEG"/>
</dbReference>
<dbReference type="Pfam" id="PF01124">
    <property type="entry name" value="MAPEG"/>
    <property type="match status" value="1"/>
</dbReference>
<evidence type="ECO:0000256" key="15">
    <source>
        <dbReference type="ARBA" id="ARBA00039397"/>
    </source>
</evidence>
<proteinExistence type="inferred from homology"/>
<reference evidence="19" key="1">
    <citation type="submission" date="2014-03" db="EMBL/GenBank/DDBJ databases">
        <authorList>
            <person name="Aksoy S."/>
            <person name="Warren W."/>
            <person name="Wilson R.K."/>
        </authorList>
    </citation>
    <scope>NUCLEOTIDE SEQUENCE [LARGE SCALE GENOMIC DNA]</scope>
    <source>
        <strain evidence="19">IAEA</strain>
    </source>
</reference>
<sequence length="152" mass="17312">MSTQVSDMLTLRNDVFKSYLFWSAILVLKMMAMSVLTAVQRFSTHTFANPEDCLTRKDKVKYDEAKVERVRRAHLNDLENILPFLIIGFLYVLTDPSKFLANNLFRAAAFGRVIHTLVYAIVVIPQPARVLSFAVAYLPTAYMAFHVLSYAS</sequence>
<evidence type="ECO:0000256" key="11">
    <source>
        <dbReference type="ARBA" id="ARBA00022990"/>
    </source>
</evidence>
<comment type="function">
    <text evidence="1">Conjugation of reduced glutathione to a wide number of exogenous and endogenous hydrophobic electrophiles.</text>
</comment>
<dbReference type="InterPro" id="IPR040162">
    <property type="entry name" value="MGST1-like"/>
</dbReference>
<comment type="subunit">
    <text evidence="14">Homotrimer; The trimer binds only one molecule of glutathione.</text>
</comment>
<keyword evidence="12" id="KW-0496">Mitochondrion</keyword>
<evidence type="ECO:0000256" key="6">
    <source>
        <dbReference type="ARBA" id="ARBA00022679"/>
    </source>
</evidence>
<dbReference type="FunFam" id="1.20.120.550:FF:000002">
    <property type="entry name" value="Microsomal glutathione S-transferase 1"/>
    <property type="match status" value="1"/>
</dbReference>
<evidence type="ECO:0000256" key="10">
    <source>
        <dbReference type="ARBA" id="ARBA00022989"/>
    </source>
</evidence>
<evidence type="ECO:0000256" key="17">
    <source>
        <dbReference type="SAM" id="Phobius"/>
    </source>
</evidence>
<dbReference type="Gene3D" id="1.20.120.550">
    <property type="entry name" value="Membrane associated eicosanoid/glutathione metabolism-like domain"/>
    <property type="match status" value="1"/>
</dbReference>
<keyword evidence="19" id="KW-1185">Reference proteome</keyword>
<keyword evidence="13 17" id="KW-0472">Membrane</keyword>
<evidence type="ECO:0000256" key="3">
    <source>
        <dbReference type="ARBA" id="ARBA00004477"/>
    </source>
</evidence>
<dbReference type="STRING" id="37001.A0A2C9MDF3"/>
<evidence type="ECO:0000256" key="9">
    <source>
        <dbReference type="ARBA" id="ARBA00022824"/>
    </source>
</evidence>
<evidence type="ECO:0000256" key="8">
    <source>
        <dbReference type="ARBA" id="ARBA00022787"/>
    </source>
</evidence>
<keyword evidence="7 17" id="KW-0812">Transmembrane</keyword>
<dbReference type="GO" id="GO:0004364">
    <property type="term" value="F:glutathione transferase activity"/>
    <property type="evidence" value="ECO:0007669"/>
    <property type="project" value="UniProtKB-EC"/>
</dbReference>
<keyword evidence="8" id="KW-1000">Mitochondrion outer membrane</keyword>
<dbReference type="Proteomes" id="UP000091820">
    <property type="component" value="Unassembled WGS sequence"/>
</dbReference>
<keyword evidence="11" id="KW-0007">Acetylation</keyword>
<accession>A0A2C9MDF3</accession>
<feature type="transmembrane region" description="Helical" evidence="17">
    <location>
        <begin position="131"/>
        <end position="151"/>
    </location>
</feature>
<evidence type="ECO:0000256" key="12">
    <source>
        <dbReference type="ARBA" id="ARBA00023128"/>
    </source>
</evidence>
<dbReference type="EnsemblMetazoa" id="GBRI045720-RA">
    <property type="protein sequence ID" value="GBRI045720-PA"/>
    <property type="gene ID" value="GBRI045720"/>
</dbReference>
<comment type="catalytic activity">
    <reaction evidence="16">
        <text>RX + glutathione = an S-substituted glutathione + a halide anion + H(+)</text>
        <dbReference type="Rhea" id="RHEA:16437"/>
        <dbReference type="ChEBI" id="CHEBI:15378"/>
        <dbReference type="ChEBI" id="CHEBI:16042"/>
        <dbReference type="ChEBI" id="CHEBI:17792"/>
        <dbReference type="ChEBI" id="CHEBI:57925"/>
        <dbReference type="ChEBI" id="CHEBI:90779"/>
        <dbReference type="EC" id="2.5.1.18"/>
    </reaction>
    <physiologicalReaction direction="left-to-right" evidence="16">
        <dbReference type="Rhea" id="RHEA:16438"/>
    </physiologicalReaction>
</comment>
<evidence type="ECO:0000256" key="7">
    <source>
        <dbReference type="ARBA" id="ARBA00022692"/>
    </source>
</evidence>
<keyword evidence="9" id="KW-0256">Endoplasmic reticulum</keyword>
<feature type="transmembrane region" description="Helical" evidence="17">
    <location>
        <begin position="105"/>
        <end position="124"/>
    </location>
</feature>
<dbReference type="InterPro" id="IPR023352">
    <property type="entry name" value="MAPEG-like_dom_sf"/>
</dbReference>
<evidence type="ECO:0000313" key="19">
    <source>
        <dbReference type="Proteomes" id="UP000091820"/>
    </source>
</evidence>
<evidence type="ECO:0000256" key="4">
    <source>
        <dbReference type="ARBA" id="ARBA00010459"/>
    </source>
</evidence>
<dbReference type="GO" id="GO:0005741">
    <property type="term" value="C:mitochondrial outer membrane"/>
    <property type="evidence" value="ECO:0007669"/>
    <property type="project" value="UniProtKB-SubCell"/>
</dbReference>
<evidence type="ECO:0000256" key="13">
    <source>
        <dbReference type="ARBA" id="ARBA00023136"/>
    </source>
</evidence>
<protein>
    <recommendedName>
        <fullName evidence="15">Microsomal glutathione S-transferase 1</fullName>
        <ecNumber evidence="5">2.5.1.18</ecNumber>
    </recommendedName>
</protein>
<dbReference type="PANTHER" id="PTHR10689:SF6">
    <property type="entry name" value="MICROSOMAL GLUTATHIONE S-TRANSFERASE 1"/>
    <property type="match status" value="1"/>
</dbReference>
<evidence type="ECO:0000313" key="18">
    <source>
        <dbReference type="EnsemblMetazoa" id="GBRI045720-PA"/>
    </source>
</evidence>
<evidence type="ECO:0000256" key="16">
    <source>
        <dbReference type="ARBA" id="ARBA00049385"/>
    </source>
</evidence>
<dbReference type="GO" id="GO:0005789">
    <property type="term" value="C:endoplasmic reticulum membrane"/>
    <property type="evidence" value="ECO:0007669"/>
    <property type="project" value="UniProtKB-SubCell"/>
</dbReference>